<accession>A0A194S631</accession>
<name>A0A194S631_RHOGW</name>
<keyword evidence="2" id="KW-0472">Membrane</keyword>
<feature type="compositionally biased region" description="Basic and acidic residues" evidence="1">
    <location>
        <begin position="291"/>
        <end position="301"/>
    </location>
</feature>
<feature type="compositionally biased region" description="Polar residues" evidence="1">
    <location>
        <begin position="405"/>
        <end position="418"/>
    </location>
</feature>
<keyword evidence="2" id="KW-0812">Transmembrane</keyword>
<dbReference type="STRING" id="578459.A0A194S631"/>
<dbReference type="Proteomes" id="UP000053890">
    <property type="component" value="Unassembled WGS sequence"/>
</dbReference>
<dbReference type="AlphaFoldDB" id="A0A194S631"/>
<dbReference type="OMA" id="DGGSRWW"/>
<proteinExistence type="predicted"/>
<keyword evidence="4" id="KW-1185">Reference proteome</keyword>
<dbReference type="EMBL" id="KQ474079">
    <property type="protein sequence ID" value="KPV74881.1"/>
    <property type="molecule type" value="Genomic_DNA"/>
</dbReference>
<protein>
    <submittedName>
        <fullName evidence="3">Uncharacterized protein</fullName>
    </submittedName>
</protein>
<evidence type="ECO:0000313" key="4">
    <source>
        <dbReference type="Proteomes" id="UP000053890"/>
    </source>
</evidence>
<feature type="transmembrane region" description="Helical" evidence="2">
    <location>
        <begin position="217"/>
        <end position="242"/>
    </location>
</feature>
<evidence type="ECO:0000256" key="2">
    <source>
        <dbReference type="SAM" id="Phobius"/>
    </source>
</evidence>
<feature type="region of interest" description="Disordered" evidence="1">
    <location>
        <begin position="46"/>
        <end position="65"/>
    </location>
</feature>
<dbReference type="Gene3D" id="2.60.120.260">
    <property type="entry name" value="Galactose-binding domain-like"/>
    <property type="match status" value="1"/>
</dbReference>
<feature type="region of interest" description="Disordered" evidence="1">
    <location>
        <begin position="251"/>
        <end position="349"/>
    </location>
</feature>
<evidence type="ECO:0000256" key="1">
    <source>
        <dbReference type="SAM" id="MobiDB-lite"/>
    </source>
</evidence>
<dbReference type="GeneID" id="28977463"/>
<organism evidence="3 4">
    <name type="scientific">Rhodotorula graminis (strain WP1)</name>
    <dbReference type="NCBI Taxonomy" id="578459"/>
    <lineage>
        <taxon>Eukaryota</taxon>
        <taxon>Fungi</taxon>
        <taxon>Dikarya</taxon>
        <taxon>Basidiomycota</taxon>
        <taxon>Pucciniomycotina</taxon>
        <taxon>Microbotryomycetes</taxon>
        <taxon>Sporidiobolales</taxon>
        <taxon>Sporidiobolaceae</taxon>
        <taxon>Rhodotorula</taxon>
    </lineage>
</organism>
<sequence length="438" mass="45769">MPNLTVDDQDSRVLYAGPWSHFRGLPGDKYNASDWLGGTFSSCGTGEGTGSGSGSTGGSKKSGGPGCELRVSFEGTSAALFGDTNGKHGQFSCRLLDERGQPEGLWGWYDGGSRWWWPYQHNAVLCSVSSLPYGEHTLVLDVQPDQVADGIAFDYITSTDDVPEGTATLWSSDFNDAVPPSAYRNTTALPFLPVNTASFAPAPSSTSPSSSSGVNKLAVGLGAGLGGFFAILSLVALGIFFVHRKRRQLRSRASHRHEALGSYDADSTWYPEPASEAGQLGGLSPASARGADGEGTGREPGHQAPTMTGARVSYADSPPSPRGYESSPASGTGYEAWTPEGTSGPATFDSRTPFVYPALGAPPYGYDQPAAYPPLGPPSSSAAPLLAPVPVVTAPVPHSVRRSSAVPSGYSSRNSRVSTVMDLPPDAPLEDPQSFAER</sequence>
<evidence type="ECO:0000313" key="3">
    <source>
        <dbReference type="EMBL" id="KPV74881.1"/>
    </source>
</evidence>
<dbReference type="OrthoDB" id="2526477at2759"/>
<feature type="region of interest" description="Disordered" evidence="1">
    <location>
        <begin position="398"/>
        <end position="438"/>
    </location>
</feature>
<reference evidence="3 4" key="1">
    <citation type="journal article" date="2015" name="Front. Microbiol.">
        <title>Genome sequence of the plant growth promoting endophytic yeast Rhodotorula graminis WP1.</title>
        <authorList>
            <person name="Firrincieli A."/>
            <person name="Otillar R."/>
            <person name="Salamov A."/>
            <person name="Schmutz J."/>
            <person name="Khan Z."/>
            <person name="Redman R.S."/>
            <person name="Fleck N.D."/>
            <person name="Lindquist E."/>
            <person name="Grigoriev I.V."/>
            <person name="Doty S.L."/>
        </authorList>
    </citation>
    <scope>NUCLEOTIDE SEQUENCE [LARGE SCALE GENOMIC DNA]</scope>
    <source>
        <strain evidence="3 4">WP1</strain>
    </source>
</reference>
<gene>
    <name evidence="3" type="ORF">RHOBADRAFT_53811</name>
</gene>
<keyword evidence="2" id="KW-1133">Transmembrane helix</keyword>
<dbReference type="RefSeq" id="XP_018270930.1">
    <property type="nucleotide sequence ID" value="XM_018417015.1"/>
</dbReference>